<dbReference type="Proteomes" id="UP000659388">
    <property type="component" value="Unassembled WGS sequence"/>
</dbReference>
<keyword evidence="3" id="KW-1185">Reference proteome</keyword>
<proteinExistence type="predicted"/>
<dbReference type="RefSeq" id="WP_202246403.1">
    <property type="nucleotide sequence ID" value="NZ_JAESIY010000014.1"/>
</dbReference>
<evidence type="ECO:0000256" key="1">
    <source>
        <dbReference type="SAM" id="Coils"/>
    </source>
</evidence>
<keyword evidence="1" id="KW-0175">Coiled coil</keyword>
<reference evidence="2" key="1">
    <citation type="submission" date="2021-01" db="EMBL/GenBank/DDBJ databases">
        <title>Fulvivirga kasyanovii gen. nov., sp nov., a novel member of the phylum Bacteroidetes isolated from seawater in a mussel farm.</title>
        <authorList>
            <person name="Zhao L.-H."/>
            <person name="Wang Z.-J."/>
        </authorList>
    </citation>
    <scope>NUCLEOTIDE SEQUENCE</scope>
    <source>
        <strain evidence="2">2943</strain>
    </source>
</reference>
<accession>A0A937FD72</accession>
<dbReference type="EMBL" id="JAESIY010000014">
    <property type="protein sequence ID" value="MBL3658609.1"/>
    <property type="molecule type" value="Genomic_DNA"/>
</dbReference>
<comment type="caution">
    <text evidence="2">The sequence shown here is derived from an EMBL/GenBank/DDBJ whole genome shotgun (WGS) entry which is preliminary data.</text>
</comment>
<organism evidence="2 3">
    <name type="scientific">Fulvivirga sediminis</name>
    <dbReference type="NCBI Taxonomy" id="2803949"/>
    <lineage>
        <taxon>Bacteria</taxon>
        <taxon>Pseudomonadati</taxon>
        <taxon>Bacteroidota</taxon>
        <taxon>Cytophagia</taxon>
        <taxon>Cytophagales</taxon>
        <taxon>Fulvivirgaceae</taxon>
        <taxon>Fulvivirga</taxon>
    </lineage>
</organism>
<evidence type="ECO:0000313" key="2">
    <source>
        <dbReference type="EMBL" id="MBL3658609.1"/>
    </source>
</evidence>
<name>A0A937FD72_9BACT</name>
<evidence type="ECO:0000313" key="3">
    <source>
        <dbReference type="Proteomes" id="UP000659388"/>
    </source>
</evidence>
<sequence length="583" mass="67318">MKQTIKLFMLMVLIMPFVKCSNEASRLKNAIKYHPGDPFERTMVANQFFEIDTEKDNVVEGDGGTLVVVPKGSFMNSDGETVQGMIQIELAEALSMYQMLQSNLTTTSNGKLLESGGMLYLNASLNGESLIINEKNPLYIQVPTNKRKPEMMVYQGQRDEYGNMDWKAPKKMDNFLIPVDINSLNFYPEGFEAEVTAGMPFRNYSVATPELIDSLYYSLSVSNGRELTRGLEITDENEEYYRNKEDELFDYADTDTISSFSCSIDPAIIRVIKSEKYQNTLISTREFEERLQLIFRTCRNDIIEDYIQGLDKDLWVLDSMAAEKEENIELRKAFIAYSKQKLTNVKGAEKYSQLLKSYYSEHLAKVKAELRKAREEVVEILNAKNEAAQKVEKEYKQLLRQREKYRMETYGFELTEMGWINIDRGVIAKQWGYQGLEVQVQNVEKYDMLHSYVVYTSIKSLYRLNTKGGGLFYVGNDGQREMLMPKGKTAVIISIGYQGDDVFIAFEEFKTGIKSEISMSLKSSSEEEIKDIINSYANYDEENNIENDLEYMVLFQKEKNRQRTLKLESDFIYRLCLVCNPKL</sequence>
<feature type="coiled-coil region" evidence="1">
    <location>
        <begin position="363"/>
        <end position="408"/>
    </location>
</feature>
<gene>
    <name evidence="2" type="ORF">JL102_20835</name>
</gene>
<dbReference type="AlphaFoldDB" id="A0A937FD72"/>
<protein>
    <submittedName>
        <fullName evidence="2">Uncharacterized protein</fullName>
    </submittedName>
</protein>